<dbReference type="Pfam" id="PF03553">
    <property type="entry name" value="Na_H_antiporter"/>
    <property type="match status" value="2"/>
</dbReference>
<feature type="transmembrane region" description="Helical" evidence="9">
    <location>
        <begin position="113"/>
        <end position="135"/>
    </location>
</feature>
<evidence type="ECO:0000256" key="1">
    <source>
        <dbReference type="ARBA" id="ARBA00004651"/>
    </source>
</evidence>
<feature type="transmembrane region" description="Helical" evidence="9">
    <location>
        <begin position="240"/>
        <end position="270"/>
    </location>
</feature>
<keyword evidence="5 9" id="KW-0812">Transmembrane</keyword>
<feature type="domain" description="Na+/H+ antiporter NhaC-like C-terminal" evidence="10">
    <location>
        <begin position="243"/>
        <end position="426"/>
    </location>
</feature>
<comment type="subcellular location">
    <subcellularLocation>
        <location evidence="1">Cell membrane</location>
        <topology evidence="1">Multi-pass membrane protein</topology>
    </subcellularLocation>
</comment>
<accession>A0A075NVN2</accession>
<dbReference type="GO" id="GO:0005886">
    <property type="term" value="C:plasma membrane"/>
    <property type="evidence" value="ECO:0007669"/>
    <property type="project" value="UniProtKB-SubCell"/>
</dbReference>
<evidence type="ECO:0000256" key="8">
    <source>
        <dbReference type="ARBA" id="ARBA00038435"/>
    </source>
</evidence>
<evidence type="ECO:0000256" key="4">
    <source>
        <dbReference type="ARBA" id="ARBA00022475"/>
    </source>
</evidence>
<comment type="similarity">
    <text evidence="8">Belongs to the NhaC Na(+)/H(+) (TC 2.A.35) antiporter family.</text>
</comment>
<reference evidence="11 12" key="1">
    <citation type="submission" date="2014-06" db="EMBL/GenBank/DDBJ databases">
        <title>Genomes of Alteromonas australica, a world apart.</title>
        <authorList>
            <person name="Gonzaga A."/>
            <person name="Lopez-Perez M."/>
            <person name="Rodriguez-Valera F."/>
        </authorList>
    </citation>
    <scope>NUCLEOTIDE SEQUENCE [LARGE SCALE GENOMIC DNA]</scope>
    <source>
        <strain evidence="11 12">H 17</strain>
    </source>
</reference>
<feature type="transmembrane region" description="Helical" evidence="9">
    <location>
        <begin position="80"/>
        <end position="101"/>
    </location>
</feature>
<feature type="transmembrane region" description="Helical" evidence="9">
    <location>
        <begin position="200"/>
        <end position="219"/>
    </location>
</feature>
<evidence type="ECO:0000256" key="5">
    <source>
        <dbReference type="ARBA" id="ARBA00022692"/>
    </source>
</evidence>
<feature type="transmembrane region" description="Helical" evidence="9">
    <location>
        <begin position="12"/>
        <end position="32"/>
    </location>
</feature>
<evidence type="ECO:0000313" key="11">
    <source>
        <dbReference type="EMBL" id="AIF98699.1"/>
    </source>
</evidence>
<dbReference type="InterPro" id="IPR018461">
    <property type="entry name" value="Na/H_Antiport_NhaC-like_C"/>
</dbReference>
<organism evidence="11 12">
    <name type="scientific">Alteromonas australica</name>
    <dbReference type="NCBI Taxonomy" id="589873"/>
    <lineage>
        <taxon>Bacteria</taxon>
        <taxon>Pseudomonadati</taxon>
        <taxon>Pseudomonadota</taxon>
        <taxon>Gammaproteobacteria</taxon>
        <taxon>Alteromonadales</taxon>
        <taxon>Alteromonadaceae</taxon>
        <taxon>Alteromonas/Salinimonas group</taxon>
        <taxon>Alteromonas</taxon>
    </lineage>
</organism>
<dbReference type="InterPro" id="IPR052180">
    <property type="entry name" value="NhaC_Na-H+_Antiporter"/>
</dbReference>
<evidence type="ECO:0000256" key="2">
    <source>
        <dbReference type="ARBA" id="ARBA00022448"/>
    </source>
</evidence>
<dbReference type="Proteomes" id="UP000056090">
    <property type="component" value="Chromosome"/>
</dbReference>
<feature type="domain" description="Na+/H+ antiporter NhaC-like C-terminal" evidence="10">
    <location>
        <begin position="17"/>
        <end position="218"/>
    </location>
</feature>
<dbReference type="eggNOG" id="COG1757">
    <property type="taxonomic scope" value="Bacteria"/>
</dbReference>
<sequence>MSSPKTTPLAPNLLGLTPILLFVVLVVATGLLTNDITAMPILVAFFISAGYGLCLNPKGKKETFADKVQTFCKGGGDKNIILLVLIFLLAGAFYAVTIDIGARDATVNMALQFVPSAMILPGLFLICCFISFAMGTSMGTITALSPIGAGLATSLGLPIELALGIVVGGAMFGDNLSFVSDTTIAATRTQGVMLKDKFRANLMVALPACLVTLALLLFIDVDTSELVEAGAYDLWRILPYVLIIVFALTGFNVITVLAVGIITACVVGLVQDSFTLLTMMHSIQKGMGWMQDLAMIAITIGGIVALMHANGGIAWLIDRLTRRVSSKKGAEFSIAGLVSFLDVTTANNTIAIVTAGPIARDLNEKYGVDPRRTASLLDIFSCSFQGLVPYGAQLLSAAAVVGISPLAITPYCWYPMLIFVFGLLAIWFNFPQFSQKNDDGLSQA</sequence>
<evidence type="ECO:0000256" key="7">
    <source>
        <dbReference type="ARBA" id="ARBA00023136"/>
    </source>
</evidence>
<name>A0A075NVN2_9ALTE</name>
<feature type="transmembrane region" description="Helical" evidence="9">
    <location>
        <begin position="38"/>
        <end position="59"/>
    </location>
</feature>
<keyword evidence="6 9" id="KW-1133">Transmembrane helix</keyword>
<feature type="transmembrane region" description="Helical" evidence="9">
    <location>
        <begin position="387"/>
        <end position="407"/>
    </location>
</feature>
<keyword evidence="4" id="KW-1003">Cell membrane</keyword>
<feature type="transmembrane region" description="Helical" evidence="9">
    <location>
        <begin position="147"/>
        <end position="172"/>
    </location>
</feature>
<dbReference type="KEGG" id="aal:EP13_08385"/>
<keyword evidence="7 9" id="KW-0472">Membrane</keyword>
<keyword evidence="3" id="KW-0050">Antiport</keyword>
<dbReference type="EMBL" id="CP008849">
    <property type="protein sequence ID" value="AIF98699.1"/>
    <property type="molecule type" value="Genomic_DNA"/>
</dbReference>
<evidence type="ECO:0000313" key="12">
    <source>
        <dbReference type="Proteomes" id="UP000056090"/>
    </source>
</evidence>
<dbReference type="PANTHER" id="PTHR33451:SF5">
    <property type="entry name" value="NA+_H+ ANTIPORTER"/>
    <property type="match status" value="1"/>
</dbReference>
<dbReference type="PANTHER" id="PTHR33451">
    <property type="entry name" value="MALATE-2H(+)/NA(+)-LACTATE ANTIPORTER"/>
    <property type="match status" value="1"/>
</dbReference>
<gene>
    <name evidence="11" type="ORF">EP13_08385</name>
</gene>
<proteinExistence type="inferred from homology"/>
<evidence type="ECO:0000259" key="10">
    <source>
        <dbReference type="Pfam" id="PF03553"/>
    </source>
</evidence>
<feature type="transmembrane region" description="Helical" evidence="9">
    <location>
        <begin position="293"/>
        <end position="317"/>
    </location>
</feature>
<dbReference type="AlphaFoldDB" id="A0A075NVN2"/>
<evidence type="ECO:0000256" key="9">
    <source>
        <dbReference type="SAM" id="Phobius"/>
    </source>
</evidence>
<evidence type="ECO:0000256" key="3">
    <source>
        <dbReference type="ARBA" id="ARBA00022449"/>
    </source>
</evidence>
<dbReference type="GO" id="GO:0015297">
    <property type="term" value="F:antiporter activity"/>
    <property type="evidence" value="ECO:0007669"/>
    <property type="project" value="UniProtKB-KW"/>
</dbReference>
<keyword evidence="2" id="KW-0813">Transport</keyword>
<feature type="transmembrane region" description="Helical" evidence="9">
    <location>
        <begin position="413"/>
        <end position="430"/>
    </location>
</feature>
<keyword evidence="12" id="KW-1185">Reference proteome</keyword>
<protein>
    <submittedName>
        <fullName evidence="11">Sodium:proton antiporter</fullName>
    </submittedName>
</protein>
<evidence type="ECO:0000256" key="6">
    <source>
        <dbReference type="ARBA" id="ARBA00022989"/>
    </source>
</evidence>